<name>A0A8A7K9X2_9FIRM</name>
<evidence type="ECO:0000256" key="22">
    <source>
        <dbReference type="HAMAP-Rule" id="MF_00047"/>
    </source>
</evidence>
<dbReference type="Gene3D" id="3.40.50.20">
    <property type="match status" value="1"/>
</dbReference>
<evidence type="ECO:0000256" key="6">
    <source>
        <dbReference type="ARBA" id="ARBA00012216"/>
    </source>
</evidence>
<evidence type="ECO:0000313" key="28">
    <source>
        <dbReference type="EMBL" id="QTL98030.1"/>
    </source>
</evidence>
<protein>
    <recommendedName>
        <fullName evidence="19 22">D-alanine--D-alanine ligase</fullName>
        <ecNumber evidence="6 22">6.3.2.4</ecNumber>
    </recommendedName>
    <alternativeName>
        <fullName evidence="21 22">D-Ala-D-Ala ligase</fullName>
    </alternativeName>
    <alternativeName>
        <fullName evidence="20 22">D-alanylalanine synthetase</fullName>
    </alternativeName>
</protein>
<feature type="binding site" evidence="24">
    <location>
        <begin position="302"/>
        <end position="303"/>
    </location>
    <ligand>
        <name>ATP</name>
        <dbReference type="ChEBI" id="CHEBI:30616"/>
    </ligand>
</feature>
<proteinExistence type="inferred from homology"/>
<dbReference type="PIRSF" id="PIRSF039102">
    <property type="entry name" value="Ddl/VanB"/>
    <property type="match status" value="1"/>
</dbReference>
<evidence type="ECO:0000256" key="17">
    <source>
        <dbReference type="ARBA" id="ARBA00047614"/>
    </source>
</evidence>
<dbReference type="SUPFAM" id="SSF56059">
    <property type="entry name" value="Glutathione synthetase ATP-binding domain-like"/>
    <property type="match status" value="1"/>
</dbReference>
<organism evidence="28 29">
    <name type="scientific">Iocasia fonsfrigidae</name>
    <dbReference type="NCBI Taxonomy" id="2682810"/>
    <lineage>
        <taxon>Bacteria</taxon>
        <taxon>Bacillati</taxon>
        <taxon>Bacillota</taxon>
        <taxon>Clostridia</taxon>
        <taxon>Halanaerobiales</taxon>
        <taxon>Halanaerobiaceae</taxon>
        <taxon>Iocasia</taxon>
    </lineage>
</organism>
<feature type="binding site" evidence="25">
    <location>
        <position position="303"/>
    </location>
    <ligand>
        <name>Mg(2+)</name>
        <dbReference type="ChEBI" id="CHEBI:18420"/>
        <label>1</label>
    </ligand>
</feature>
<feature type="binding site" evidence="24">
    <location>
        <begin position="210"/>
        <end position="217"/>
    </location>
    <ligand>
        <name>ATP</name>
        <dbReference type="ChEBI" id="CHEBI:30616"/>
    </ligand>
</feature>
<dbReference type="PROSITE" id="PS00844">
    <property type="entry name" value="DALA_DALA_LIGASE_2"/>
    <property type="match status" value="1"/>
</dbReference>
<evidence type="ECO:0000256" key="4">
    <source>
        <dbReference type="ARBA" id="ARBA00004752"/>
    </source>
</evidence>
<dbReference type="InterPro" id="IPR016185">
    <property type="entry name" value="PreATP-grasp_dom_sf"/>
</dbReference>
<comment type="cofactor">
    <cofactor evidence="25">
        <name>Mg(2+)</name>
        <dbReference type="ChEBI" id="CHEBI:18420"/>
    </cofactor>
    <cofactor evidence="25">
        <name>Mn(2+)</name>
        <dbReference type="ChEBI" id="CHEBI:29035"/>
    </cofactor>
    <text evidence="25">Binds 2 magnesium or manganese ions per subunit.</text>
</comment>
<dbReference type="KEGG" id="ifn:GM661_08605"/>
<evidence type="ECO:0000256" key="25">
    <source>
        <dbReference type="PIRSR" id="PIRSR039102-3"/>
    </source>
</evidence>
<comment type="catalytic activity">
    <reaction evidence="17 22">
        <text>2 D-alanine + ATP = D-alanyl-D-alanine + ADP + phosphate + H(+)</text>
        <dbReference type="Rhea" id="RHEA:11224"/>
        <dbReference type="ChEBI" id="CHEBI:15378"/>
        <dbReference type="ChEBI" id="CHEBI:30616"/>
        <dbReference type="ChEBI" id="CHEBI:43474"/>
        <dbReference type="ChEBI" id="CHEBI:57416"/>
        <dbReference type="ChEBI" id="CHEBI:57822"/>
        <dbReference type="ChEBI" id="CHEBI:456216"/>
        <dbReference type="EC" id="6.3.2.4"/>
    </reaction>
</comment>
<dbReference type="Proteomes" id="UP000665020">
    <property type="component" value="Chromosome"/>
</dbReference>
<dbReference type="InterPro" id="IPR000291">
    <property type="entry name" value="D-Ala_lig_Van_CS"/>
</dbReference>
<dbReference type="GO" id="GO:0008360">
    <property type="term" value="P:regulation of cell shape"/>
    <property type="evidence" value="ECO:0007669"/>
    <property type="project" value="UniProtKB-KW"/>
</dbReference>
<evidence type="ECO:0000256" key="26">
    <source>
        <dbReference type="PROSITE-ProRule" id="PRU00409"/>
    </source>
</evidence>
<dbReference type="Pfam" id="PF07478">
    <property type="entry name" value="Dala_Dala_lig_C"/>
    <property type="match status" value="1"/>
</dbReference>
<comment type="pathway">
    <text evidence="18">Glycan biosynthesis.</text>
</comment>
<comment type="subcellular location">
    <subcellularLocation>
        <location evidence="3 22">Cytoplasm</location>
    </subcellularLocation>
</comment>
<evidence type="ECO:0000256" key="9">
    <source>
        <dbReference type="ARBA" id="ARBA00022723"/>
    </source>
</evidence>
<dbReference type="HAMAP" id="MF_00047">
    <property type="entry name" value="Dala_Dala_lig"/>
    <property type="match status" value="1"/>
</dbReference>
<evidence type="ECO:0000256" key="14">
    <source>
        <dbReference type="ARBA" id="ARBA00022984"/>
    </source>
</evidence>
<evidence type="ECO:0000256" key="24">
    <source>
        <dbReference type="PIRSR" id="PIRSR039102-2"/>
    </source>
</evidence>
<dbReference type="InterPro" id="IPR011127">
    <property type="entry name" value="Dala_Dala_lig_N"/>
</dbReference>
<dbReference type="GO" id="GO:0005829">
    <property type="term" value="C:cytosol"/>
    <property type="evidence" value="ECO:0007669"/>
    <property type="project" value="TreeGrafter"/>
</dbReference>
<feature type="binding site" evidence="25">
    <location>
        <position position="290"/>
    </location>
    <ligand>
        <name>Mg(2+)</name>
        <dbReference type="ChEBI" id="CHEBI:18420"/>
        <label>1</label>
    </ligand>
</feature>
<dbReference type="RefSeq" id="WP_230869621.1">
    <property type="nucleotide sequence ID" value="NZ_CP046640.1"/>
</dbReference>
<evidence type="ECO:0000256" key="19">
    <source>
        <dbReference type="ARBA" id="ARBA00068427"/>
    </source>
</evidence>
<comment type="cofactor">
    <cofactor evidence="1">
        <name>Mn(2+)</name>
        <dbReference type="ChEBI" id="CHEBI:29035"/>
    </cofactor>
</comment>
<evidence type="ECO:0000259" key="27">
    <source>
        <dbReference type="PROSITE" id="PS50975"/>
    </source>
</evidence>
<dbReference type="GO" id="GO:0005524">
    <property type="term" value="F:ATP binding"/>
    <property type="evidence" value="ECO:0007669"/>
    <property type="project" value="UniProtKB-UniRule"/>
</dbReference>
<dbReference type="InterPro" id="IPR011095">
    <property type="entry name" value="Dala_Dala_lig_C"/>
</dbReference>
<evidence type="ECO:0000256" key="1">
    <source>
        <dbReference type="ARBA" id="ARBA00001936"/>
    </source>
</evidence>
<dbReference type="InterPro" id="IPR013815">
    <property type="entry name" value="ATP_grasp_subdomain_1"/>
</dbReference>
<evidence type="ECO:0000256" key="15">
    <source>
        <dbReference type="ARBA" id="ARBA00023211"/>
    </source>
</evidence>
<keyword evidence="29" id="KW-1185">Reference proteome</keyword>
<evidence type="ECO:0000256" key="7">
    <source>
        <dbReference type="ARBA" id="ARBA00022490"/>
    </source>
</evidence>
<evidence type="ECO:0000256" key="23">
    <source>
        <dbReference type="PIRSR" id="PIRSR039102-1"/>
    </source>
</evidence>
<evidence type="ECO:0000256" key="12">
    <source>
        <dbReference type="ARBA" id="ARBA00022842"/>
    </source>
</evidence>
<dbReference type="NCBIfam" id="NF002528">
    <property type="entry name" value="PRK01966.1-4"/>
    <property type="match status" value="1"/>
</dbReference>
<dbReference type="Pfam" id="PF01820">
    <property type="entry name" value="Dala_Dala_lig_N"/>
    <property type="match status" value="1"/>
</dbReference>
<feature type="active site" evidence="23">
    <location>
        <position position="16"/>
    </location>
</feature>
<evidence type="ECO:0000256" key="5">
    <source>
        <dbReference type="ARBA" id="ARBA00010871"/>
    </source>
</evidence>
<dbReference type="Gene3D" id="3.30.1490.20">
    <property type="entry name" value="ATP-grasp fold, A domain"/>
    <property type="match status" value="1"/>
</dbReference>
<dbReference type="AlphaFoldDB" id="A0A8A7K9X2"/>
<dbReference type="InterPro" id="IPR005905">
    <property type="entry name" value="D_ala_D_ala"/>
</dbReference>
<feature type="active site" evidence="23">
    <location>
        <position position="180"/>
    </location>
</feature>
<dbReference type="GO" id="GO:0046872">
    <property type="term" value="F:metal ion binding"/>
    <property type="evidence" value="ECO:0007669"/>
    <property type="project" value="UniProtKB-KW"/>
</dbReference>
<evidence type="ECO:0000256" key="2">
    <source>
        <dbReference type="ARBA" id="ARBA00003921"/>
    </source>
</evidence>
<feature type="binding site" evidence="25">
    <location>
        <position position="303"/>
    </location>
    <ligand>
        <name>Mg(2+)</name>
        <dbReference type="ChEBI" id="CHEBI:18420"/>
        <label>2</label>
    </ligand>
</feature>
<dbReference type="PROSITE" id="PS00843">
    <property type="entry name" value="DALA_DALA_LIGASE_1"/>
    <property type="match status" value="1"/>
</dbReference>
<reference evidence="28" key="1">
    <citation type="submission" date="2019-12" db="EMBL/GenBank/DDBJ databases">
        <authorList>
            <person name="zhang j."/>
            <person name="sun C.M."/>
        </authorList>
    </citation>
    <scope>NUCLEOTIDE SEQUENCE</scope>
    <source>
        <strain evidence="28">NS-1</strain>
    </source>
</reference>
<feature type="binding site" evidence="24">
    <location>
        <begin position="180"/>
        <end position="181"/>
    </location>
    <ligand>
        <name>ATP</name>
        <dbReference type="ChEBI" id="CHEBI:30616"/>
    </ligand>
</feature>
<keyword evidence="9 25" id="KW-0479">Metal-binding</keyword>
<dbReference type="EMBL" id="CP046640">
    <property type="protein sequence ID" value="QTL98030.1"/>
    <property type="molecule type" value="Genomic_DNA"/>
</dbReference>
<dbReference type="FunFam" id="3.30.1490.20:FF:000007">
    <property type="entry name" value="D-alanine--D-alanine ligase"/>
    <property type="match status" value="1"/>
</dbReference>
<feature type="binding site" evidence="24">
    <location>
        <begin position="172"/>
        <end position="174"/>
    </location>
    <ligand>
        <name>ATP</name>
        <dbReference type="ChEBI" id="CHEBI:30616"/>
    </ligand>
</feature>
<feature type="binding site" evidence="24">
    <location>
        <position position="129"/>
    </location>
    <ligand>
        <name>ATP</name>
        <dbReference type="ChEBI" id="CHEBI:30616"/>
    </ligand>
</feature>
<evidence type="ECO:0000256" key="18">
    <source>
        <dbReference type="ARBA" id="ARBA00060592"/>
    </source>
</evidence>
<evidence type="ECO:0000256" key="8">
    <source>
        <dbReference type="ARBA" id="ARBA00022598"/>
    </source>
</evidence>
<keyword evidence="8 22" id="KW-0436">Ligase</keyword>
<dbReference type="FunFam" id="3.30.470.20:FF:000008">
    <property type="entry name" value="D-alanine--D-alanine ligase"/>
    <property type="match status" value="1"/>
</dbReference>
<dbReference type="SUPFAM" id="SSF52440">
    <property type="entry name" value="PreATP-grasp domain"/>
    <property type="match status" value="1"/>
</dbReference>
<dbReference type="GO" id="GO:0071555">
    <property type="term" value="P:cell wall organization"/>
    <property type="evidence" value="ECO:0007669"/>
    <property type="project" value="UniProtKB-KW"/>
</dbReference>
<evidence type="ECO:0000256" key="16">
    <source>
        <dbReference type="ARBA" id="ARBA00023316"/>
    </source>
</evidence>
<evidence type="ECO:0000256" key="11">
    <source>
        <dbReference type="ARBA" id="ARBA00022840"/>
    </source>
</evidence>
<evidence type="ECO:0000256" key="3">
    <source>
        <dbReference type="ARBA" id="ARBA00004496"/>
    </source>
</evidence>
<dbReference type="EC" id="6.3.2.4" evidence="6 22"/>
<feature type="domain" description="ATP-grasp" evidence="27">
    <location>
        <begin position="133"/>
        <end position="336"/>
    </location>
</feature>
<keyword evidence="16 22" id="KW-0961">Cell wall biogenesis/degradation</keyword>
<keyword evidence="11 26" id="KW-0067">ATP-binding</keyword>
<dbReference type="GO" id="GO:0008716">
    <property type="term" value="F:D-alanine-D-alanine ligase activity"/>
    <property type="evidence" value="ECO:0007669"/>
    <property type="project" value="UniProtKB-UniRule"/>
</dbReference>
<evidence type="ECO:0000256" key="10">
    <source>
        <dbReference type="ARBA" id="ARBA00022741"/>
    </source>
</evidence>
<keyword evidence="7 22" id="KW-0963">Cytoplasm</keyword>
<keyword evidence="14 22" id="KW-0573">Peptidoglycan synthesis</keyword>
<dbReference type="NCBIfam" id="TIGR01205">
    <property type="entry name" value="D_ala_D_alaTIGR"/>
    <property type="match status" value="1"/>
</dbReference>
<comment type="function">
    <text evidence="2 22">Cell wall formation.</text>
</comment>
<evidence type="ECO:0000256" key="20">
    <source>
        <dbReference type="ARBA" id="ARBA00076288"/>
    </source>
</evidence>
<keyword evidence="12 25" id="KW-0460">Magnesium</keyword>
<evidence type="ECO:0000313" key="29">
    <source>
        <dbReference type="Proteomes" id="UP000665020"/>
    </source>
</evidence>
<dbReference type="UniPathway" id="UPA00219"/>
<feature type="active site" evidence="23">
    <location>
        <position position="314"/>
    </location>
</feature>
<keyword evidence="15 25" id="KW-0464">Manganese</keyword>
<comment type="pathway">
    <text evidence="4 22">Cell wall biogenesis; peptidoglycan biosynthesis.</text>
</comment>
<dbReference type="InterPro" id="IPR011761">
    <property type="entry name" value="ATP-grasp"/>
</dbReference>
<dbReference type="Gene3D" id="3.30.470.20">
    <property type="entry name" value="ATP-grasp fold, B domain"/>
    <property type="match status" value="1"/>
</dbReference>
<keyword evidence="13 22" id="KW-0133">Cell shape</keyword>
<accession>A0A8A7K9X2</accession>
<keyword evidence="10 24" id="KW-0547">Nucleotide-binding</keyword>
<gene>
    <name evidence="22" type="primary">ddl</name>
    <name evidence="28" type="ORF">GM661_08605</name>
</gene>
<sequence length="343" mass="38443">MSKLRVGLLFGGRSQEHEVSIMSARSVFSMLDKEKYAIIPFAITKDGVWLNSERSQRILDDDKISRVFNDTDNSIKNSLATFLETDLDTVFPVLHGPYGEDGKIQGLLEMLDIPYVGAGVTGSAVGMDKAIMKDIYAANNIPQGKYMVVYSFAIDSGKIKDEINSKISWPCFVKPANMGSSIGISMVHNSLELEEALNKAAKHDHKIVIEEYIKGRELECSVLGNEEVIASLPGEIKPGHEFYDYQAKYQDESTELMIPAHLDDDIIDSLKKIAMRAFKAIDGRGLARVDFFIKDNNEILVNEINTIPGFTRYSMYPKLWEASGIKYSDLIDKLINLSLEWHS</sequence>
<dbReference type="NCBIfam" id="NF002378">
    <property type="entry name" value="PRK01372.1"/>
    <property type="match status" value="1"/>
</dbReference>
<dbReference type="PANTHER" id="PTHR23132">
    <property type="entry name" value="D-ALANINE--D-ALANINE LIGASE"/>
    <property type="match status" value="1"/>
</dbReference>
<dbReference type="PANTHER" id="PTHR23132:SF25">
    <property type="entry name" value="D-ALANINE--D-ALANINE LIGASE A"/>
    <property type="match status" value="1"/>
</dbReference>
<evidence type="ECO:0000256" key="21">
    <source>
        <dbReference type="ARBA" id="ARBA00077154"/>
    </source>
</evidence>
<dbReference type="GO" id="GO:0009252">
    <property type="term" value="P:peptidoglycan biosynthetic process"/>
    <property type="evidence" value="ECO:0007669"/>
    <property type="project" value="UniProtKB-UniRule"/>
</dbReference>
<feature type="binding site" evidence="25">
    <location>
        <position position="305"/>
    </location>
    <ligand>
        <name>Mg(2+)</name>
        <dbReference type="ChEBI" id="CHEBI:18420"/>
        <label>2</label>
    </ligand>
</feature>
<evidence type="ECO:0000256" key="13">
    <source>
        <dbReference type="ARBA" id="ARBA00022960"/>
    </source>
</evidence>
<comment type="similarity">
    <text evidence="5 22">Belongs to the D-alanine--D-alanine ligase family.</text>
</comment>
<dbReference type="PROSITE" id="PS50975">
    <property type="entry name" value="ATP_GRASP"/>
    <property type="match status" value="1"/>
</dbReference>